<dbReference type="InterPro" id="IPR023210">
    <property type="entry name" value="NADP_OxRdtase_dom"/>
</dbReference>
<accession>A0A2A2FJN5</accession>
<proteinExistence type="inferred from homology"/>
<dbReference type="PANTHER" id="PTHR43827:SF3">
    <property type="entry name" value="NADP-DEPENDENT OXIDOREDUCTASE DOMAIN-CONTAINING PROTEIN"/>
    <property type="match status" value="1"/>
</dbReference>
<dbReference type="Proteomes" id="UP000218083">
    <property type="component" value="Unassembled WGS sequence"/>
</dbReference>
<keyword evidence="3" id="KW-0560">Oxidoreductase</keyword>
<dbReference type="SUPFAM" id="SSF51430">
    <property type="entry name" value="NAD(P)-linked oxidoreductase"/>
    <property type="match status" value="1"/>
</dbReference>
<evidence type="ECO:0000313" key="5">
    <source>
        <dbReference type="EMBL" id="PAU84773.1"/>
    </source>
</evidence>
<keyword evidence="2" id="KW-0521">NADP</keyword>
<reference evidence="5 6" key="1">
    <citation type="submission" date="2017-08" db="EMBL/GenBank/DDBJ databases">
        <title>The strain WRN001 was isolated from Binhai saline alkaline soil, Tianjin, China.</title>
        <authorList>
            <person name="Liu D."/>
            <person name="Zhang G."/>
        </authorList>
    </citation>
    <scope>NUCLEOTIDE SEQUENCE [LARGE SCALE GENOMIC DNA]</scope>
    <source>
        <strain evidence="5 6">WN019</strain>
    </source>
</reference>
<evidence type="ECO:0000256" key="2">
    <source>
        <dbReference type="ARBA" id="ARBA00022857"/>
    </source>
</evidence>
<comment type="caution">
    <text evidence="5">The sequence shown here is derived from an EMBL/GenBank/DDBJ whole genome shotgun (WGS) entry which is preliminary data.</text>
</comment>
<dbReference type="EMBL" id="NSKC01000002">
    <property type="protein sequence ID" value="PAU84773.1"/>
    <property type="molecule type" value="Genomic_DNA"/>
</dbReference>
<comment type="similarity">
    <text evidence="1">Belongs to the aldo/keto reductase family.</text>
</comment>
<dbReference type="RefSeq" id="WP_095636044.1">
    <property type="nucleotide sequence ID" value="NZ_NSKC01000002.1"/>
</dbReference>
<dbReference type="PIRSF" id="PIRSF000097">
    <property type="entry name" value="AKR"/>
    <property type="match status" value="1"/>
</dbReference>
<evidence type="ECO:0000259" key="4">
    <source>
        <dbReference type="Pfam" id="PF00248"/>
    </source>
</evidence>
<sequence>MPPLELPLGLGTSGLDDPAECRDTVTAALEAGYRHVDTAQMYDNETAVGEGIAAAAVDRDEVTVATKVHPDNLAPEDVRETARESLDRLGLDRVDLLYVHWPTRAYDPSTTLPAFDALREAGVTDHVGVSNFTPELVREADRILDAPIAAHQVECHPRFRQPALRELAAELDHRLVGYSPLARGDLFGDDELTAIADRHGLSPAVLALGWALARDVTPIPKATGDHVTENLRAVDAEVPDAALDAVDALEPGERRIDPDDAAWNR</sequence>
<dbReference type="PRINTS" id="PR00069">
    <property type="entry name" value="ALDKETRDTASE"/>
</dbReference>
<dbReference type="PANTHER" id="PTHR43827">
    <property type="entry name" value="2,5-DIKETO-D-GLUCONIC ACID REDUCTASE"/>
    <property type="match status" value="1"/>
</dbReference>
<keyword evidence="6" id="KW-1185">Reference proteome</keyword>
<dbReference type="InterPro" id="IPR020471">
    <property type="entry name" value="AKR"/>
</dbReference>
<protein>
    <submittedName>
        <fullName evidence="5">Aldehyde oxidoreductase</fullName>
    </submittedName>
</protein>
<dbReference type="OrthoDB" id="275427at2157"/>
<dbReference type="GO" id="GO:0016616">
    <property type="term" value="F:oxidoreductase activity, acting on the CH-OH group of donors, NAD or NADP as acceptor"/>
    <property type="evidence" value="ECO:0007669"/>
    <property type="project" value="UniProtKB-ARBA"/>
</dbReference>
<organism evidence="5 6">
    <name type="scientific">Halorubrum salipaludis</name>
    <dbReference type="NCBI Taxonomy" id="2032630"/>
    <lineage>
        <taxon>Archaea</taxon>
        <taxon>Methanobacteriati</taxon>
        <taxon>Methanobacteriota</taxon>
        <taxon>Stenosarchaea group</taxon>
        <taxon>Halobacteria</taxon>
        <taxon>Halobacteriales</taxon>
        <taxon>Haloferacaceae</taxon>
        <taxon>Halorubrum</taxon>
    </lineage>
</organism>
<dbReference type="PROSITE" id="PS00798">
    <property type="entry name" value="ALDOKETO_REDUCTASE_1"/>
    <property type="match status" value="1"/>
</dbReference>
<name>A0A2A2FJN5_9EURY</name>
<dbReference type="Pfam" id="PF00248">
    <property type="entry name" value="Aldo_ket_red"/>
    <property type="match status" value="1"/>
</dbReference>
<dbReference type="Gene3D" id="3.20.20.100">
    <property type="entry name" value="NADP-dependent oxidoreductase domain"/>
    <property type="match status" value="1"/>
</dbReference>
<dbReference type="InterPro" id="IPR036812">
    <property type="entry name" value="NAD(P)_OxRdtase_dom_sf"/>
</dbReference>
<evidence type="ECO:0000256" key="3">
    <source>
        <dbReference type="ARBA" id="ARBA00023002"/>
    </source>
</evidence>
<feature type="domain" description="NADP-dependent oxidoreductase" evidence="4">
    <location>
        <begin position="7"/>
        <end position="249"/>
    </location>
</feature>
<dbReference type="InterPro" id="IPR018170">
    <property type="entry name" value="Aldo/ket_reductase_CS"/>
</dbReference>
<dbReference type="AlphaFoldDB" id="A0A2A2FJN5"/>
<evidence type="ECO:0000256" key="1">
    <source>
        <dbReference type="ARBA" id="ARBA00007905"/>
    </source>
</evidence>
<gene>
    <name evidence="5" type="ORF">CK500_04445</name>
</gene>
<evidence type="ECO:0000313" key="6">
    <source>
        <dbReference type="Proteomes" id="UP000218083"/>
    </source>
</evidence>